<dbReference type="InterPro" id="IPR024634">
    <property type="entry name" value="Internalin_N"/>
</dbReference>
<feature type="domain" description="Internalin Ig-like inter-repeat region" evidence="10">
    <location>
        <begin position="308"/>
        <end position="362"/>
    </location>
</feature>
<dbReference type="Pfam" id="PF12354">
    <property type="entry name" value="Internalin_N"/>
    <property type="match status" value="1"/>
</dbReference>
<dbReference type="InterPro" id="IPR012569">
    <property type="entry name" value="Inl_IR"/>
</dbReference>
<dbReference type="Pfam" id="PF08191">
    <property type="entry name" value="LRR_adjacent"/>
    <property type="match status" value="1"/>
</dbReference>
<keyword evidence="9" id="KW-0812">Transmembrane</keyword>
<dbReference type="PANTHER" id="PTHR46652">
    <property type="entry name" value="LEUCINE-RICH REPEAT AND IQ DOMAIN-CONTAINING PROTEIN 1-RELATED"/>
    <property type="match status" value="1"/>
</dbReference>
<dbReference type="InterPro" id="IPR014755">
    <property type="entry name" value="Cu-Rt/internalin_Ig-like"/>
</dbReference>
<evidence type="ECO:0000259" key="11">
    <source>
        <dbReference type="Pfam" id="PF12354"/>
    </source>
</evidence>
<evidence type="ECO:0000256" key="7">
    <source>
        <dbReference type="ARBA" id="ARBA00022737"/>
    </source>
</evidence>
<dbReference type="PROSITE" id="PS51450">
    <property type="entry name" value="LRR"/>
    <property type="match status" value="7"/>
</dbReference>
<dbReference type="PANTHER" id="PTHR46652:SF3">
    <property type="entry name" value="LEUCINE-RICH REPEAT-CONTAINING PROTEIN 9"/>
    <property type="match status" value="1"/>
</dbReference>
<accession>A0A5M2ZY11</accession>
<evidence type="ECO:0000313" key="12">
    <source>
        <dbReference type="EMBL" id="EDH0803886.1"/>
    </source>
</evidence>
<dbReference type="Gene3D" id="1.10.8.390">
    <property type="entry name" value="Internalin N-terminal Cap domain-like"/>
    <property type="match status" value="1"/>
</dbReference>
<keyword evidence="6" id="KW-0732">Signal</keyword>
<dbReference type="InterPro" id="IPR042229">
    <property type="entry name" value="Listeria/Bacterioides_rpt_sf"/>
</dbReference>
<evidence type="ECO:0000256" key="1">
    <source>
        <dbReference type="ARBA" id="ARBA00004196"/>
    </source>
</evidence>
<feature type="region of interest" description="Disordered" evidence="8">
    <location>
        <begin position="456"/>
        <end position="475"/>
    </location>
</feature>
<protein>
    <submittedName>
        <fullName evidence="12">LPXTG cell wall anchor domain-containing protein</fullName>
    </submittedName>
</protein>
<evidence type="ECO:0000256" key="6">
    <source>
        <dbReference type="ARBA" id="ARBA00022729"/>
    </source>
</evidence>
<comment type="caution">
    <text evidence="12">The sequence shown here is derived from an EMBL/GenBank/DDBJ whole genome shotgun (WGS) entry which is preliminary data.</text>
</comment>
<dbReference type="Gene3D" id="2.60.40.4270">
    <property type="entry name" value="Listeria-Bacteroides repeat domain"/>
    <property type="match status" value="1"/>
</dbReference>
<evidence type="ECO:0000256" key="2">
    <source>
        <dbReference type="ARBA" id="ARBA00004613"/>
    </source>
</evidence>
<dbReference type="InterPro" id="IPR014756">
    <property type="entry name" value="Ig_E-set"/>
</dbReference>
<evidence type="ECO:0000256" key="9">
    <source>
        <dbReference type="SAM" id="Phobius"/>
    </source>
</evidence>
<proteinExistence type="inferred from homology"/>
<keyword evidence="9" id="KW-0472">Membrane</keyword>
<dbReference type="InterPro" id="IPR003591">
    <property type="entry name" value="Leu-rich_rpt_typical-subtyp"/>
</dbReference>
<reference evidence="12" key="1">
    <citation type="submission" date="2019-10" db="EMBL/GenBank/DDBJ databases">
        <authorList>
            <consortium name="GenomeTrakr: Next Generation Sequencing Network for Food Pathogen Tracability"/>
        </authorList>
    </citation>
    <scope>NUCLEOTIDE SEQUENCE</scope>
    <source>
        <strain evidence="12">CFSAN085181</strain>
    </source>
</reference>
<comment type="subcellular location">
    <subcellularLocation>
        <location evidence="1">Cell envelope</location>
    </subcellularLocation>
    <subcellularLocation>
        <location evidence="2">Secreted</location>
    </subcellularLocation>
</comment>
<evidence type="ECO:0000256" key="3">
    <source>
        <dbReference type="ARBA" id="ARBA00009432"/>
    </source>
</evidence>
<gene>
    <name evidence="12" type="ORF">GCV55_00200</name>
</gene>
<keyword evidence="4" id="KW-0964">Secreted</keyword>
<dbReference type="EMBL" id="AAMGHL010000001">
    <property type="protein sequence ID" value="EDH0803886.1"/>
    <property type="molecule type" value="Genomic_DNA"/>
</dbReference>
<dbReference type="InterPro" id="IPR025875">
    <property type="entry name" value="Leu-rich_rpt_4"/>
</dbReference>
<dbReference type="NCBIfam" id="TIGR02543">
    <property type="entry name" value="List_Bact_rpt"/>
    <property type="match status" value="1"/>
</dbReference>
<keyword evidence="5" id="KW-0433">Leucine-rich repeat</keyword>
<evidence type="ECO:0000256" key="4">
    <source>
        <dbReference type="ARBA" id="ARBA00022525"/>
    </source>
</evidence>
<evidence type="ECO:0000256" key="5">
    <source>
        <dbReference type="ARBA" id="ARBA00022614"/>
    </source>
</evidence>
<dbReference type="SUPFAM" id="SSF52058">
    <property type="entry name" value="L domain-like"/>
    <property type="match status" value="1"/>
</dbReference>
<dbReference type="AlphaFoldDB" id="A0A5M2ZY11"/>
<sequence length="505" mass="55043">MNIKTLLVRVGVTLTMALGFSLWLGTSPGIGAQATSLAQPTPINEVFPDPQMALTMEEKLGKTTVTDLVSQSELDSLTELKSNLPIASIEGIQYLTNLTELNISNAEVSDISALKDLTKLTKLEMYQNNISDINVLENLTNLTDLDLHDNQITDISPVRNLTNLVELNLAYNQISDISAVSTLSKLNKLWFTDNQVSDISAVAGLNNLSSLSLGYNQISDISILTNLTNLDGLGIDNNQVSDLTPIANLTNLTYVGLHNNQISDLTPIANLTNLTRMYLSNQQITNNPIPFHSNIAIPNNIKNNKNDVIAPLVISNEGTYDNSNVIWNLADYVNKVSYTFSQQVTIGSATETFNGTVTQPLELYTVTFDVDGVTTNETLEADTLLTEPTPPTKEGYTFAGWYDAKTNGTKWNFETDKMPAKDITLYAQFSEDKSPAEDDTDKGIPNVPAINEGDVVHSLGSSEPPAEENVNISLPKTGDSQNPLVIFMGLFLLGTGIISLHKIRN</sequence>
<dbReference type="SUPFAM" id="SSF81296">
    <property type="entry name" value="E set domains"/>
    <property type="match status" value="1"/>
</dbReference>
<keyword evidence="9" id="KW-1133">Transmembrane helix</keyword>
<evidence type="ECO:0000256" key="8">
    <source>
        <dbReference type="SAM" id="MobiDB-lite"/>
    </source>
</evidence>
<feature type="transmembrane region" description="Helical" evidence="9">
    <location>
        <begin position="484"/>
        <end position="503"/>
    </location>
</feature>
<dbReference type="Pfam" id="PF09479">
    <property type="entry name" value="Flg_new"/>
    <property type="match status" value="1"/>
</dbReference>
<dbReference type="Gene3D" id="3.80.10.10">
    <property type="entry name" value="Ribonuclease Inhibitor"/>
    <property type="match status" value="2"/>
</dbReference>
<comment type="similarity">
    <text evidence="3">Belongs to the internalin family.</text>
</comment>
<organism evidence="12">
    <name type="scientific">Listeria monocytogenes</name>
    <dbReference type="NCBI Taxonomy" id="1639"/>
    <lineage>
        <taxon>Bacteria</taxon>
        <taxon>Bacillati</taxon>
        <taxon>Bacillota</taxon>
        <taxon>Bacilli</taxon>
        <taxon>Bacillales</taxon>
        <taxon>Listeriaceae</taxon>
        <taxon>Listeria</taxon>
    </lineage>
</organism>
<dbReference type="InterPro" id="IPR050836">
    <property type="entry name" value="SDS22/Internalin_LRR"/>
</dbReference>
<dbReference type="GO" id="GO:0005576">
    <property type="term" value="C:extracellular region"/>
    <property type="evidence" value="ECO:0007669"/>
    <property type="project" value="UniProtKB-SubCell"/>
</dbReference>
<dbReference type="Gene3D" id="2.60.40.1220">
    <property type="match status" value="1"/>
</dbReference>
<dbReference type="GO" id="GO:0030313">
    <property type="term" value="C:cell envelope"/>
    <property type="evidence" value="ECO:0007669"/>
    <property type="project" value="UniProtKB-SubCell"/>
</dbReference>
<evidence type="ECO:0000259" key="10">
    <source>
        <dbReference type="Pfam" id="PF08191"/>
    </source>
</evidence>
<dbReference type="Pfam" id="PF12799">
    <property type="entry name" value="LRR_4"/>
    <property type="match status" value="3"/>
</dbReference>
<keyword evidence="7" id="KW-0677">Repeat</keyword>
<dbReference type="InterPro" id="IPR001611">
    <property type="entry name" value="Leu-rich_rpt"/>
</dbReference>
<dbReference type="NCBIfam" id="TIGR01167">
    <property type="entry name" value="LPXTG_anchor"/>
    <property type="match status" value="1"/>
</dbReference>
<dbReference type="InterPro" id="IPR013378">
    <property type="entry name" value="InlB-like_B-rpt"/>
</dbReference>
<name>A0A5M2ZY11_LISMN</name>
<dbReference type="SMART" id="SM00369">
    <property type="entry name" value="LRR_TYP"/>
    <property type="match status" value="6"/>
</dbReference>
<dbReference type="SMART" id="SM00365">
    <property type="entry name" value="LRR_SD22"/>
    <property type="match status" value="6"/>
</dbReference>
<feature type="domain" description="Internalin N-terminal" evidence="11">
    <location>
        <begin position="32"/>
        <end position="75"/>
    </location>
</feature>
<dbReference type="InterPro" id="IPR032675">
    <property type="entry name" value="LRR_dom_sf"/>
</dbReference>